<evidence type="ECO:0000256" key="5">
    <source>
        <dbReference type="ARBA" id="ARBA00023242"/>
    </source>
</evidence>
<evidence type="ECO:0000256" key="3">
    <source>
        <dbReference type="ARBA" id="ARBA00022737"/>
    </source>
</evidence>
<feature type="compositionally biased region" description="Low complexity" evidence="6">
    <location>
        <begin position="167"/>
        <end position="177"/>
    </location>
</feature>
<evidence type="ECO:0000256" key="2">
    <source>
        <dbReference type="ARBA" id="ARBA00022553"/>
    </source>
</evidence>
<evidence type="ECO:0008006" key="9">
    <source>
        <dbReference type="Google" id="ProtNLM"/>
    </source>
</evidence>
<dbReference type="InterPro" id="IPR036869">
    <property type="entry name" value="J_dom_sf"/>
</dbReference>
<feature type="compositionally biased region" description="Basic and acidic residues" evidence="6">
    <location>
        <begin position="68"/>
        <end position="80"/>
    </location>
</feature>
<evidence type="ECO:0000256" key="1">
    <source>
        <dbReference type="ARBA" id="ARBA00004123"/>
    </source>
</evidence>
<evidence type="ECO:0000256" key="4">
    <source>
        <dbReference type="ARBA" id="ARBA00023043"/>
    </source>
</evidence>
<keyword evidence="4" id="KW-0040">ANK repeat</keyword>
<dbReference type="CDD" id="cd06257">
    <property type="entry name" value="DnaJ"/>
    <property type="match status" value="1"/>
</dbReference>
<dbReference type="InterPro" id="IPR038753">
    <property type="entry name" value="NFKBIL1"/>
</dbReference>
<name>A0A0D3ID51_EMIH1</name>
<keyword evidence="8" id="KW-1185">Reference proteome</keyword>
<dbReference type="Gene3D" id="1.10.287.110">
    <property type="entry name" value="DnaJ domain"/>
    <property type="match status" value="1"/>
</dbReference>
<reference evidence="7" key="2">
    <citation type="submission" date="2024-10" db="UniProtKB">
        <authorList>
            <consortium name="EnsemblProtists"/>
        </authorList>
    </citation>
    <scope>IDENTIFICATION</scope>
</reference>
<dbReference type="PANTHER" id="PTHR15263:SF1">
    <property type="entry name" value="NF-KAPPA-B INHIBITOR-LIKE PROTEIN 1"/>
    <property type="match status" value="1"/>
</dbReference>
<comment type="subcellular location">
    <subcellularLocation>
        <location evidence="1">Nucleus</location>
    </subcellularLocation>
</comment>
<dbReference type="AlphaFoldDB" id="A0A0D3ID51"/>
<dbReference type="KEGG" id="ehx:EMIHUDRAFT_248740"/>
<dbReference type="SUPFAM" id="SSF46565">
    <property type="entry name" value="Chaperone J-domain"/>
    <property type="match status" value="1"/>
</dbReference>
<dbReference type="GeneID" id="17255339"/>
<dbReference type="GO" id="GO:0005634">
    <property type="term" value="C:nucleus"/>
    <property type="evidence" value="ECO:0007669"/>
    <property type="project" value="UniProtKB-SubCell"/>
</dbReference>
<keyword evidence="2" id="KW-0597">Phosphoprotein</keyword>
<keyword evidence="3" id="KW-0677">Repeat</keyword>
<dbReference type="InterPro" id="IPR001623">
    <property type="entry name" value="DnaJ_domain"/>
</dbReference>
<evidence type="ECO:0000256" key="6">
    <source>
        <dbReference type="SAM" id="MobiDB-lite"/>
    </source>
</evidence>
<feature type="region of interest" description="Disordered" evidence="6">
    <location>
        <begin position="39"/>
        <end position="177"/>
    </location>
</feature>
<evidence type="ECO:0000313" key="8">
    <source>
        <dbReference type="Proteomes" id="UP000013827"/>
    </source>
</evidence>
<organism evidence="7 8">
    <name type="scientific">Emiliania huxleyi (strain CCMP1516)</name>
    <dbReference type="NCBI Taxonomy" id="280463"/>
    <lineage>
        <taxon>Eukaryota</taxon>
        <taxon>Haptista</taxon>
        <taxon>Haptophyta</taxon>
        <taxon>Prymnesiophyceae</taxon>
        <taxon>Isochrysidales</taxon>
        <taxon>Noelaerhabdaceae</taxon>
        <taxon>Emiliania</taxon>
    </lineage>
</organism>
<evidence type="ECO:0000313" key="7">
    <source>
        <dbReference type="EnsemblProtists" id="EOD09186"/>
    </source>
</evidence>
<protein>
    <recommendedName>
        <fullName evidence="9">J domain-containing protein</fullName>
    </recommendedName>
</protein>
<proteinExistence type="predicted"/>
<dbReference type="eggNOG" id="ENOG502SCKS">
    <property type="taxonomic scope" value="Eukaryota"/>
</dbReference>
<dbReference type="GO" id="GO:0043124">
    <property type="term" value="P:negative regulation of canonical NF-kappaB signal transduction"/>
    <property type="evidence" value="ECO:0007669"/>
    <property type="project" value="InterPro"/>
</dbReference>
<dbReference type="EnsemblProtists" id="EOD09186">
    <property type="protein sequence ID" value="EOD09186"/>
    <property type="gene ID" value="EMIHUDRAFT_248740"/>
</dbReference>
<dbReference type="PaxDb" id="2903-EOD09186"/>
<accession>A0A0D3ID51</accession>
<dbReference type="HOGENOM" id="CLU_1009847_0_0_1"/>
<keyword evidence="5" id="KW-0539">Nucleus</keyword>
<reference evidence="8" key="1">
    <citation type="journal article" date="2013" name="Nature">
        <title>Pan genome of the phytoplankton Emiliania underpins its global distribution.</title>
        <authorList>
            <person name="Read B.A."/>
            <person name="Kegel J."/>
            <person name="Klute M.J."/>
            <person name="Kuo A."/>
            <person name="Lefebvre S.C."/>
            <person name="Maumus F."/>
            <person name="Mayer C."/>
            <person name="Miller J."/>
            <person name="Monier A."/>
            <person name="Salamov A."/>
            <person name="Young J."/>
            <person name="Aguilar M."/>
            <person name="Claverie J.M."/>
            <person name="Frickenhaus S."/>
            <person name="Gonzalez K."/>
            <person name="Herman E.K."/>
            <person name="Lin Y.C."/>
            <person name="Napier J."/>
            <person name="Ogata H."/>
            <person name="Sarno A.F."/>
            <person name="Shmutz J."/>
            <person name="Schroeder D."/>
            <person name="de Vargas C."/>
            <person name="Verret F."/>
            <person name="von Dassow P."/>
            <person name="Valentin K."/>
            <person name="Van de Peer Y."/>
            <person name="Wheeler G."/>
            <person name="Dacks J.B."/>
            <person name="Delwiche C.F."/>
            <person name="Dyhrman S.T."/>
            <person name="Glockner G."/>
            <person name="John U."/>
            <person name="Richards T."/>
            <person name="Worden A.Z."/>
            <person name="Zhang X."/>
            <person name="Grigoriev I.V."/>
            <person name="Allen A.E."/>
            <person name="Bidle K."/>
            <person name="Borodovsky M."/>
            <person name="Bowler C."/>
            <person name="Brownlee C."/>
            <person name="Cock J.M."/>
            <person name="Elias M."/>
            <person name="Gladyshev V.N."/>
            <person name="Groth M."/>
            <person name="Guda C."/>
            <person name="Hadaegh A."/>
            <person name="Iglesias-Rodriguez M.D."/>
            <person name="Jenkins J."/>
            <person name="Jones B.M."/>
            <person name="Lawson T."/>
            <person name="Leese F."/>
            <person name="Lindquist E."/>
            <person name="Lobanov A."/>
            <person name="Lomsadze A."/>
            <person name="Malik S.B."/>
            <person name="Marsh M.E."/>
            <person name="Mackinder L."/>
            <person name="Mock T."/>
            <person name="Mueller-Roeber B."/>
            <person name="Pagarete A."/>
            <person name="Parker M."/>
            <person name="Probert I."/>
            <person name="Quesneville H."/>
            <person name="Raines C."/>
            <person name="Rensing S.A."/>
            <person name="Riano-Pachon D.M."/>
            <person name="Richier S."/>
            <person name="Rokitta S."/>
            <person name="Shiraiwa Y."/>
            <person name="Soanes D.M."/>
            <person name="van der Giezen M."/>
            <person name="Wahlund T.M."/>
            <person name="Williams B."/>
            <person name="Wilson W."/>
            <person name="Wolfe G."/>
            <person name="Wurch L.L."/>
        </authorList>
    </citation>
    <scope>NUCLEOTIDE SEQUENCE</scope>
</reference>
<dbReference type="Proteomes" id="UP000013827">
    <property type="component" value="Unassembled WGS sequence"/>
</dbReference>
<sequence length="276" mass="30450">MGACATNGWHCPHPSCRFFNEDDELPFCQMCARIRSRLVQHSSGESRPTGPGREDGSSVQPAAGQETPWEKIKAEAKAKAEAAAAAVAEEQAREAQRSAPRGNACDAGNESADADERSRGDSSGEEEYQQQLKSRARAYRAGQAEREAQAPAEAGRPSRRPNESPPTTARRATAHHTTALQWDRAEAAWAKFAARGQEICMRDVPWPSLDAASLRLGPRQSEAERKSAYRTLSLRWHPDRFVQAFGAKLRADEREGILQKVTEVSQTINAMFRDHL</sequence>
<dbReference type="PANTHER" id="PTHR15263">
    <property type="entry name" value="I-KAPPA-B-LIKE PROTEIN IKBL"/>
    <property type="match status" value="1"/>
</dbReference>
<dbReference type="RefSeq" id="XP_005761615.1">
    <property type="nucleotide sequence ID" value="XM_005761558.1"/>
</dbReference>